<dbReference type="InParanoid" id="C5KXQ4"/>
<dbReference type="EMBL" id="GG677256">
    <property type="protein sequence ID" value="EER10778.1"/>
    <property type="molecule type" value="Genomic_DNA"/>
</dbReference>
<name>C5KXQ4_PERM5</name>
<organism evidence="3">
    <name type="scientific">Perkinsus marinus (strain ATCC 50983 / TXsc)</name>
    <dbReference type="NCBI Taxonomy" id="423536"/>
    <lineage>
        <taxon>Eukaryota</taxon>
        <taxon>Sar</taxon>
        <taxon>Alveolata</taxon>
        <taxon>Perkinsozoa</taxon>
        <taxon>Perkinsea</taxon>
        <taxon>Perkinsida</taxon>
        <taxon>Perkinsidae</taxon>
        <taxon>Perkinsus</taxon>
    </lineage>
</organism>
<dbReference type="RefSeq" id="XP_002778983.1">
    <property type="nucleotide sequence ID" value="XM_002778937.1"/>
</dbReference>
<protein>
    <submittedName>
        <fullName evidence="2">Uncharacterized protein</fullName>
    </submittedName>
</protein>
<sequence>MAGAVNTNAPVDNSTVFVRNGNNASRTTSTAAATACGDVVQGFKALPFGMALWRVPAWAVATLMLLTGSMNTLSKKAMFETCAPSITRHTGGKSS</sequence>
<accession>C5KXQ4</accession>
<gene>
    <name evidence="2" type="ORF">Pmar_PMAR000822</name>
</gene>
<proteinExistence type="predicted"/>
<feature type="transmembrane region" description="Helical" evidence="1">
    <location>
        <begin position="51"/>
        <end position="68"/>
    </location>
</feature>
<keyword evidence="3" id="KW-1185">Reference proteome</keyword>
<dbReference type="Proteomes" id="UP000007800">
    <property type="component" value="Unassembled WGS sequence"/>
</dbReference>
<dbReference type="AlphaFoldDB" id="C5KXQ4"/>
<keyword evidence="1" id="KW-0472">Membrane</keyword>
<evidence type="ECO:0000256" key="1">
    <source>
        <dbReference type="SAM" id="Phobius"/>
    </source>
</evidence>
<evidence type="ECO:0000313" key="3">
    <source>
        <dbReference type="Proteomes" id="UP000007800"/>
    </source>
</evidence>
<evidence type="ECO:0000313" key="2">
    <source>
        <dbReference type="EMBL" id="EER10778.1"/>
    </source>
</evidence>
<dbReference type="GeneID" id="9039163"/>
<reference evidence="2 3" key="1">
    <citation type="submission" date="2008-07" db="EMBL/GenBank/DDBJ databases">
        <authorList>
            <person name="El-Sayed N."/>
            <person name="Caler E."/>
            <person name="Inman J."/>
            <person name="Amedeo P."/>
            <person name="Hass B."/>
            <person name="Wortman J."/>
        </authorList>
    </citation>
    <scope>NUCLEOTIDE SEQUENCE [LARGE SCALE GENOMIC DNA]</scope>
    <source>
        <strain evidence="3">ATCC 50983 / TXsc</strain>
    </source>
</reference>
<keyword evidence="1" id="KW-0812">Transmembrane</keyword>
<keyword evidence="1" id="KW-1133">Transmembrane helix</keyword>